<evidence type="ECO:0000313" key="2">
    <source>
        <dbReference type="Proteomes" id="UP000316639"/>
    </source>
</evidence>
<sequence>MTPEHQSLITALVGFITDAKRSAVDHPDLPDRAAADLLAELPASTAVREAADAAARANKYLDDDQHAGRLFDGSALYGLGIAALLRSSHEFDAQVLAGQLASYLAGPPEQVWRYFVLNLDWDLPRPVDLSSWRLSRPDAGTWKSLRPVSLAADFAPTPVWDPLLEFGQHVLVTVPDPEPLPLRGFRVLWFSRGPSAKLAWEPLLAFNLWSNDPVEVVAEHVVEPGRQVDKRHSSVPSNYIGPEGEYKVPLLGPLHVDDRRSEQLIRFLTEITARLQQSTLNEKFRKRIQRCAIRFLATGDKVGYDSDVTFPDDEPQVVLDYVTALENLLSGEDESHGDLARKTAQRAAVLIGKDDEDRLAVLRHVEDAYKVRSKIAHGDEPNDEKLAKSAATMRPIIRRALITAIVLSDPKLATVCDEALLSQRILREKILAPMAEFRSSLNSP</sequence>
<organism evidence="1 2">
    <name type="scientific">Lentzea tibetensis</name>
    <dbReference type="NCBI Taxonomy" id="2591470"/>
    <lineage>
        <taxon>Bacteria</taxon>
        <taxon>Bacillati</taxon>
        <taxon>Actinomycetota</taxon>
        <taxon>Actinomycetes</taxon>
        <taxon>Pseudonocardiales</taxon>
        <taxon>Pseudonocardiaceae</taxon>
        <taxon>Lentzea</taxon>
    </lineage>
</organism>
<accession>A0A563EEB6</accession>
<proteinExistence type="predicted"/>
<dbReference type="EMBL" id="VOBR01000068">
    <property type="protein sequence ID" value="TWP43313.1"/>
    <property type="molecule type" value="Genomic_DNA"/>
</dbReference>
<evidence type="ECO:0000313" key="1">
    <source>
        <dbReference type="EMBL" id="TWP43313.1"/>
    </source>
</evidence>
<protein>
    <submittedName>
        <fullName evidence="1">Uncharacterized protein</fullName>
    </submittedName>
</protein>
<comment type="caution">
    <text evidence="1">The sequence shown here is derived from an EMBL/GenBank/DDBJ whole genome shotgun (WGS) entry which is preliminary data.</text>
</comment>
<reference evidence="1 2" key="1">
    <citation type="submission" date="2019-07" db="EMBL/GenBank/DDBJ databases">
        <title>Lentzea xizangensis sp. nov., isolated from Qinghai-Tibetan Plateau Soils.</title>
        <authorList>
            <person name="Huang J."/>
        </authorList>
    </citation>
    <scope>NUCLEOTIDE SEQUENCE [LARGE SCALE GENOMIC DNA]</scope>
    <source>
        <strain evidence="1 2">FXJ1.1311</strain>
    </source>
</reference>
<dbReference type="Proteomes" id="UP000316639">
    <property type="component" value="Unassembled WGS sequence"/>
</dbReference>
<dbReference type="AlphaFoldDB" id="A0A563EEB6"/>
<gene>
    <name evidence="1" type="ORF">FKR81_42675</name>
</gene>
<name>A0A563EEB6_9PSEU</name>
<keyword evidence="2" id="KW-1185">Reference proteome</keyword>
<dbReference type="OrthoDB" id="3667780at2"/>
<dbReference type="RefSeq" id="WP_146361262.1">
    <property type="nucleotide sequence ID" value="NZ_VOBR01000068.1"/>
</dbReference>